<dbReference type="GO" id="GO:0004420">
    <property type="term" value="F:hydroxymethylglutaryl-CoA reductase (NADPH) activity"/>
    <property type="evidence" value="ECO:0007669"/>
    <property type="project" value="UniProtKB-EC"/>
</dbReference>
<name>A0ABR1IXU4_9AGAR</name>
<reference evidence="2 3" key="1">
    <citation type="submission" date="2024-01" db="EMBL/GenBank/DDBJ databases">
        <title>A draft genome for the cacao thread blight pathogen Marasmiellus scandens.</title>
        <authorList>
            <person name="Baruah I.K."/>
            <person name="Leung J."/>
            <person name="Bukari Y."/>
            <person name="Amoako-Attah I."/>
            <person name="Meinhardt L.W."/>
            <person name="Bailey B.A."/>
            <person name="Cohen S.P."/>
        </authorList>
    </citation>
    <scope>NUCLEOTIDE SEQUENCE [LARGE SCALE GENOMIC DNA]</scope>
    <source>
        <strain evidence="2 3">GH-19</strain>
    </source>
</reference>
<keyword evidence="1" id="KW-1133">Transmembrane helix</keyword>
<proteinExistence type="predicted"/>
<comment type="caution">
    <text evidence="2">The sequence shown here is derived from an EMBL/GenBank/DDBJ whole genome shotgun (WGS) entry which is preliminary data.</text>
</comment>
<keyword evidence="3" id="KW-1185">Reference proteome</keyword>
<feature type="transmembrane region" description="Helical" evidence="1">
    <location>
        <begin position="20"/>
        <end position="38"/>
    </location>
</feature>
<evidence type="ECO:0000256" key="1">
    <source>
        <dbReference type="SAM" id="Phobius"/>
    </source>
</evidence>
<accession>A0ABR1IXU4</accession>
<dbReference type="Proteomes" id="UP001498398">
    <property type="component" value="Unassembled WGS sequence"/>
</dbReference>
<organism evidence="2 3">
    <name type="scientific">Marasmiellus scandens</name>
    <dbReference type="NCBI Taxonomy" id="2682957"/>
    <lineage>
        <taxon>Eukaryota</taxon>
        <taxon>Fungi</taxon>
        <taxon>Dikarya</taxon>
        <taxon>Basidiomycota</taxon>
        <taxon>Agaricomycotina</taxon>
        <taxon>Agaricomycetes</taxon>
        <taxon>Agaricomycetidae</taxon>
        <taxon>Agaricales</taxon>
        <taxon>Marasmiineae</taxon>
        <taxon>Omphalotaceae</taxon>
        <taxon>Marasmiellus</taxon>
    </lineage>
</organism>
<keyword evidence="1" id="KW-0812">Transmembrane</keyword>
<gene>
    <name evidence="2" type="primary">HMG1_1</name>
    <name evidence="2" type="ORF">VKT23_016229</name>
</gene>
<keyword evidence="2" id="KW-0560">Oxidoreductase</keyword>
<sequence length="99" mass="10845">MSDKRVASAARALVVQSLDILIGASYILVDSTLLLLFLRSRRLGSNFALHLPPFSLFSPSSRHALPQLPVVFTEAPSFLVCTVGRDQPMGCWNSSEENL</sequence>
<dbReference type="EMBL" id="JBANRG010000059">
    <property type="protein sequence ID" value="KAK7442258.1"/>
    <property type="molecule type" value="Genomic_DNA"/>
</dbReference>
<evidence type="ECO:0000313" key="3">
    <source>
        <dbReference type="Proteomes" id="UP001498398"/>
    </source>
</evidence>
<keyword evidence="1" id="KW-0472">Membrane</keyword>
<evidence type="ECO:0000313" key="2">
    <source>
        <dbReference type="EMBL" id="KAK7442258.1"/>
    </source>
</evidence>
<dbReference type="EC" id="1.1.1.34" evidence="2"/>
<protein>
    <submittedName>
        <fullName evidence="2">3-hydroxy-3-methylglutaryl-coenzyme A (HMG-CoA) reductase isozyme</fullName>
        <ecNumber evidence="2">1.1.1.34</ecNumber>
    </submittedName>
</protein>